<dbReference type="SUPFAM" id="SSF53850">
    <property type="entry name" value="Periplasmic binding protein-like II"/>
    <property type="match status" value="1"/>
</dbReference>
<evidence type="ECO:0000313" key="6">
    <source>
        <dbReference type="Proteomes" id="UP001138921"/>
    </source>
</evidence>
<dbReference type="GO" id="GO:0042597">
    <property type="term" value="C:periplasmic space"/>
    <property type="evidence" value="ECO:0007669"/>
    <property type="project" value="UniProtKB-SubCell"/>
</dbReference>
<keyword evidence="6" id="KW-1185">Reference proteome</keyword>
<comment type="subcellular location">
    <subcellularLocation>
        <location evidence="1">Periplasm</location>
    </subcellularLocation>
</comment>
<evidence type="ECO:0000256" key="2">
    <source>
        <dbReference type="ARBA" id="ARBA00010742"/>
    </source>
</evidence>
<dbReference type="Proteomes" id="UP001138921">
    <property type="component" value="Unassembled WGS sequence"/>
</dbReference>
<dbReference type="Pfam" id="PF09084">
    <property type="entry name" value="NMT1"/>
    <property type="match status" value="1"/>
</dbReference>
<gene>
    <name evidence="5" type="ORF">J1C56_16710</name>
</gene>
<feature type="domain" description="SsuA/THI5-like" evidence="4">
    <location>
        <begin position="17"/>
        <end position="222"/>
    </location>
</feature>
<accession>A0A9X1AC91</accession>
<dbReference type="EMBL" id="JAFLWW010000004">
    <property type="protein sequence ID" value="MBT1157240.1"/>
    <property type="molecule type" value="Genomic_DNA"/>
</dbReference>
<proteinExistence type="inferred from homology"/>
<reference evidence="5" key="1">
    <citation type="journal article" date="2021" name="Microorganisms">
        <title>Phylogenomic Reconstruction and Metabolic Potential of the Genus Aminobacter.</title>
        <authorList>
            <person name="Artuso I."/>
            <person name="Turrini P."/>
            <person name="Pirolo M."/>
            <person name="Lugli G.A."/>
            <person name="Ventura M."/>
            <person name="Visca P."/>
        </authorList>
    </citation>
    <scope>NUCLEOTIDE SEQUENCE</scope>
    <source>
        <strain evidence="5">LMG 26462</strain>
    </source>
</reference>
<evidence type="ECO:0000313" key="5">
    <source>
        <dbReference type="EMBL" id="MBT1157240.1"/>
    </source>
</evidence>
<protein>
    <submittedName>
        <fullName evidence="5">ABC transporter substrate-binding protein</fullName>
    </submittedName>
</protein>
<evidence type="ECO:0000256" key="3">
    <source>
        <dbReference type="ARBA" id="ARBA00022729"/>
    </source>
</evidence>
<organism evidence="5 6">
    <name type="scientific">Aminobacter anthyllidis</name>
    <dbReference type="NCBI Taxonomy" id="1035067"/>
    <lineage>
        <taxon>Bacteria</taxon>
        <taxon>Pseudomonadati</taxon>
        <taxon>Pseudomonadota</taxon>
        <taxon>Alphaproteobacteria</taxon>
        <taxon>Hyphomicrobiales</taxon>
        <taxon>Phyllobacteriaceae</taxon>
        <taxon>Aminobacter</taxon>
    </lineage>
</organism>
<dbReference type="Gene3D" id="3.40.190.10">
    <property type="entry name" value="Periplasmic binding protein-like II"/>
    <property type="match status" value="2"/>
</dbReference>
<evidence type="ECO:0000259" key="4">
    <source>
        <dbReference type="Pfam" id="PF09084"/>
    </source>
</evidence>
<dbReference type="RefSeq" id="WP_214391171.1">
    <property type="nucleotide sequence ID" value="NZ_JAFLWW010000004.1"/>
</dbReference>
<keyword evidence="3" id="KW-0732">Signal</keyword>
<comment type="caution">
    <text evidence="5">The sequence shown here is derived from an EMBL/GenBank/DDBJ whole genome shotgun (WGS) entry which is preliminary data.</text>
</comment>
<dbReference type="PANTHER" id="PTHR30024:SF47">
    <property type="entry name" value="TAURINE-BINDING PERIPLASMIC PROTEIN"/>
    <property type="match status" value="1"/>
</dbReference>
<dbReference type="PANTHER" id="PTHR30024">
    <property type="entry name" value="ALIPHATIC SULFONATES-BINDING PROTEIN-RELATED"/>
    <property type="match status" value="1"/>
</dbReference>
<name>A0A9X1AC91_9HYPH</name>
<dbReference type="AlphaFoldDB" id="A0A9X1AC91"/>
<comment type="similarity">
    <text evidence="2">Belongs to the bacterial solute-binding protein SsuA/TauA family.</text>
</comment>
<reference evidence="5" key="2">
    <citation type="submission" date="2021-03" db="EMBL/GenBank/DDBJ databases">
        <authorList>
            <person name="Artuso I."/>
            <person name="Turrini P."/>
            <person name="Pirolo M."/>
            <person name="Lugli G.A."/>
            <person name="Ventura M."/>
            <person name="Visca P."/>
        </authorList>
    </citation>
    <scope>NUCLEOTIDE SEQUENCE</scope>
    <source>
        <strain evidence="5">LMG 26462</strain>
    </source>
</reference>
<sequence>MSSSRLAIASAHHLAYAPQYVAQALGFFEREGVEVELLACPAGDSAIIDTLNNGQADLVLGSVLFALRMVQEGLSPVLVAQSNQNTRHWLMAREDQQTFVWGKLRGATVVVSPTNVPTPWVAFRQALFNKGLALDEVAFVIGYSAEQAVSEFKRGVGDFLLVDPESIEPRTGLKEVASVAAALGPVPWSVYCSTSVLAAEKNRPFVAFRQAVSAAAIWLYDNSAQEASRVLAKVFADKRATDIAAQVARYQRAELWVPDATVNPAHVATWDDALRRGGLMPNGLGLAQLCR</sequence>
<evidence type="ECO:0000256" key="1">
    <source>
        <dbReference type="ARBA" id="ARBA00004418"/>
    </source>
</evidence>
<dbReference type="InterPro" id="IPR015168">
    <property type="entry name" value="SsuA/THI5"/>
</dbReference>